<comment type="similarity">
    <text evidence="2">Belongs to the amino acid-polyamine-organocation (APC) superfamily. Spore germination protein (SGP) (TC 2.A.3.9) family.</text>
</comment>
<accession>A0ABQ5NL00</accession>
<comment type="subcellular location">
    <subcellularLocation>
        <location evidence="1">Membrane</location>
        <topology evidence="1">Multi-pass membrane protein</topology>
    </subcellularLocation>
</comment>
<proteinExistence type="inferred from homology"/>
<evidence type="ECO:0000256" key="6">
    <source>
        <dbReference type="ARBA" id="ARBA00022989"/>
    </source>
</evidence>
<evidence type="ECO:0000256" key="8">
    <source>
        <dbReference type="SAM" id="Phobius"/>
    </source>
</evidence>
<feature type="transmembrane region" description="Helical" evidence="8">
    <location>
        <begin position="339"/>
        <end position="358"/>
    </location>
</feature>
<dbReference type="Proteomes" id="UP001065593">
    <property type="component" value="Unassembled WGS sequence"/>
</dbReference>
<evidence type="ECO:0000256" key="5">
    <source>
        <dbReference type="ARBA" id="ARBA00022692"/>
    </source>
</evidence>
<feature type="transmembrane region" description="Helical" evidence="8">
    <location>
        <begin position="119"/>
        <end position="137"/>
    </location>
</feature>
<feature type="transmembrane region" description="Helical" evidence="8">
    <location>
        <begin position="146"/>
        <end position="166"/>
    </location>
</feature>
<keyword evidence="3" id="KW-0813">Transport</keyword>
<evidence type="ECO:0000313" key="10">
    <source>
        <dbReference type="Proteomes" id="UP001065593"/>
    </source>
</evidence>
<gene>
    <name evidence="9" type="ORF">LYSBPC_21610</name>
</gene>
<evidence type="ECO:0000313" key="9">
    <source>
        <dbReference type="EMBL" id="GLC89034.1"/>
    </source>
</evidence>
<evidence type="ECO:0000256" key="1">
    <source>
        <dbReference type="ARBA" id="ARBA00004141"/>
    </source>
</evidence>
<name>A0ABQ5NL00_9BACI</name>
<reference evidence="9" key="1">
    <citation type="submission" date="2022-08" db="EMBL/GenBank/DDBJ databases">
        <title>Draft genome sequence of Lysinibacillus sp. strain KH24.</title>
        <authorList>
            <person name="Kanbe H."/>
            <person name="Itoh H."/>
        </authorList>
    </citation>
    <scope>NUCLEOTIDE SEQUENCE</scope>
    <source>
        <strain evidence="9">KH24</strain>
    </source>
</reference>
<dbReference type="InterPro" id="IPR004761">
    <property type="entry name" value="Spore_GerAB"/>
</dbReference>
<feature type="transmembrane region" description="Helical" evidence="8">
    <location>
        <begin position="307"/>
        <end position="327"/>
    </location>
</feature>
<evidence type="ECO:0000256" key="3">
    <source>
        <dbReference type="ARBA" id="ARBA00022448"/>
    </source>
</evidence>
<comment type="caution">
    <text evidence="9">The sequence shown here is derived from an EMBL/GenBank/DDBJ whole genome shotgun (WGS) entry which is preliminary data.</text>
</comment>
<dbReference type="NCBIfam" id="TIGR00912">
    <property type="entry name" value="2A0309"/>
    <property type="match status" value="1"/>
</dbReference>
<keyword evidence="6 8" id="KW-1133">Transmembrane helix</keyword>
<dbReference type="Pfam" id="PF03845">
    <property type="entry name" value="Spore_permease"/>
    <property type="match status" value="1"/>
</dbReference>
<dbReference type="PANTHER" id="PTHR34975">
    <property type="entry name" value="SPORE GERMINATION PROTEIN A2"/>
    <property type="match status" value="1"/>
</dbReference>
<feature type="transmembrane region" description="Helical" evidence="8">
    <location>
        <begin position="84"/>
        <end position="107"/>
    </location>
</feature>
<feature type="transmembrane region" description="Helical" evidence="8">
    <location>
        <begin position="39"/>
        <end position="58"/>
    </location>
</feature>
<keyword evidence="10" id="KW-1185">Reference proteome</keyword>
<dbReference type="EMBL" id="BRZA01000002">
    <property type="protein sequence ID" value="GLC89034.1"/>
    <property type="molecule type" value="Genomic_DNA"/>
</dbReference>
<feature type="transmembrane region" description="Helical" evidence="8">
    <location>
        <begin position="186"/>
        <end position="206"/>
    </location>
</feature>
<keyword evidence="4" id="KW-0309">Germination</keyword>
<evidence type="ECO:0000256" key="2">
    <source>
        <dbReference type="ARBA" id="ARBA00007998"/>
    </source>
</evidence>
<keyword evidence="5 8" id="KW-0812">Transmembrane</keyword>
<evidence type="ECO:0000256" key="4">
    <source>
        <dbReference type="ARBA" id="ARBA00022544"/>
    </source>
</evidence>
<evidence type="ECO:0000256" key="7">
    <source>
        <dbReference type="ARBA" id="ARBA00023136"/>
    </source>
</evidence>
<keyword evidence="7 8" id="KW-0472">Membrane</keyword>
<feature type="transmembrane region" description="Helical" evidence="8">
    <location>
        <begin position="218"/>
        <end position="244"/>
    </location>
</feature>
<dbReference type="RefSeq" id="WP_264988781.1">
    <property type="nucleotide sequence ID" value="NZ_BRZA01000002.1"/>
</dbReference>
<feature type="transmembrane region" description="Helical" evidence="8">
    <location>
        <begin position="264"/>
        <end position="286"/>
    </location>
</feature>
<protein>
    <submittedName>
        <fullName evidence="9">Uncharacterized protein</fullName>
    </submittedName>
</protein>
<dbReference type="PANTHER" id="PTHR34975:SF2">
    <property type="entry name" value="SPORE GERMINATION PROTEIN A2"/>
    <property type="match status" value="1"/>
</dbReference>
<sequence>MNKEMISSRQFTIITLLCSIGTAILIIPASITNDVQQDAWIVASIGVIFSLLIIKLFITLGKRTPSFTFPQAIEKIVGKFFGKAINLCFTMLMLLSAGELLYFIGIFMKTEIMPETPSMSFVLLFGIIVMYAAYLGIEVFARSAEILFPVFAFIFIVFVLCISPQIDIGNVQPILEASPSSMVFSTIRFMSLFSFPLVILLIVFPSNVDVQESATKGFYIGAMIGGVVLVTVILLSILVLGPTLTSSRTFPSYALAQRISIGDFLQRIEVIMAAMWITTIYIRMFMYFYASVISMAQVFNIANHRPLIIPLGMISMGLSQVIHPTIIESNLYNQEYWPILATIFMVLLPLMLLIIAMLRHIKAPSN</sequence>
<feature type="transmembrane region" description="Helical" evidence="8">
    <location>
        <begin position="12"/>
        <end position="33"/>
    </location>
</feature>
<organism evidence="9 10">
    <name type="scientific">Lysinibacillus piscis</name>
    <dbReference type="NCBI Taxonomy" id="2518931"/>
    <lineage>
        <taxon>Bacteria</taxon>
        <taxon>Bacillati</taxon>
        <taxon>Bacillota</taxon>
        <taxon>Bacilli</taxon>
        <taxon>Bacillales</taxon>
        <taxon>Bacillaceae</taxon>
        <taxon>Lysinibacillus</taxon>
    </lineage>
</organism>